<dbReference type="GO" id="GO:0030153">
    <property type="term" value="P:bacteriocin immunity"/>
    <property type="evidence" value="ECO:0007669"/>
    <property type="project" value="InterPro"/>
</dbReference>
<dbReference type="Pfam" id="PF08951">
    <property type="entry name" value="EntA_Immun"/>
    <property type="match status" value="1"/>
</dbReference>
<sequence length="110" mass="12817">MAGFLIIILLLVFTLSLSKLTQSLQKKISSKRKSKLTKDWLLENIYDLILDKNITSSERAILIYSKQAIEHNQSYIQVAYQLKRELALLMIKQKISNECMTFYSELQISM</sequence>
<reference evidence="1 2" key="1">
    <citation type="submission" date="2016-06" db="EMBL/GenBank/DDBJ databases">
        <authorList>
            <person name="Haines A.N."/>
            <person name="Council K.R."/>
        </authorList>
    </citation>
    <scope>NUCLEOTIDE SEQUENCE [LARGE SCALE GENOMIC DNA]</scope>
    <source>
        <strain evidence="1 2">SP158-29</strain>
    </source>
</reference>
<name>A0A854W9V2_9STRE</name>
<organism evidence="1 2">
    <name type="scientific">Streptococcus parauberis</name>
    <dbReference type="NCBI Taxonomy" id="1348"/>
    <lineage>
        <taxon>Bacteria</taxon>
        <taxon>Bacillati</taxon>
        <taxon>Bacillota</taxon>
        <taxon>Bacilli</taxon>
        <taxon>Lactobacillales</taxon>
        <taxon>Streptococcaceae</taxon>
        <taxon>Streptococcus</taxon>
    </lineage>
</organism>
<proteinExistence type="predicted"/>
<dbReference type="RefSeq" id="WP_096633421.1">
    <property type="nucleotide sequence ID" value="NZ_CBCPIC010000078.1"/>
</dbReference>
<dbReference type="InterPro" id="IPR015046">
    <property type="entry name" value="LciA_Immunity-like"/>
</dbReference>
<evidence type="ECO:0000313" key="2">
    <source>
        <dbReference type="Proteomes" id="UP000217465"/>
    </source>
</evidence>
<accession>A0A854W9V2</accession>
<evidence type="ECO:0000313" key="1">
    <source>
        <dbReference type="EMBL" id="PCH13262.1"/>
    </source>
</evidence>
<dbReference type="CDD" id="cd21059">
    <property type="entry name" value="LciA-like"/>
    <property type="match status" value="1"/>
</dbReference>
<dbReference type="Proteomes" id="UP000217465">
    <property type="component" value="Unassembled WGS sequence"/>
</dbReference>
<gene>
    <name evidence="1" type="ORF">A9Y57_00662</name>
</gene>
<dbReference type="EMBL" id="NSGR01000005">
    <property type="protein sequence ID" value="PCH13262.1"/>
    <property type="molecule type" value="Genomic_DNA"/>
</dbReference>
<dbReference type="AlphaFoldDB" id="A0A854W9V2"/>
<comment type="caution">
    <text evidence="1">The sequence shown here is derived from an EMBL/GenBank/DDBJ whole genome shotgun (WGS) entry which is preliminary data.</text>
</comment>
<protein>
    <submittedName>
        <fullName evidence="1">Enterocin A Immunity</fullName>
    </submittedName>
</protein>